<dbReference type="InterPro" id="IPR043720">
    <property type="entry name" value="DUF5661"/>
</dbReference>
<name>A0A879R2F4_9CAUD</name>
<dbReference type="Proteomes" id="UP000664915">
    <property type="component" value="Segment"/>
</dbReference>
<dbReference type="EMBL" id="MW015081">
    <property type="protein sequence ID" value="QPX48171.1"/>
    <property type="molecule type" value="Genomic_DNA"/>
</dbReference>
<sequence>MGWSEKYKKSIDCNNPKGFSQRAHCQGRNKKLKEQFKPFKTVEEIAKKHRMDVSFIQKQLDMGEPIEHEHTKNHELAKEIALQHLDEIPDYYTRLKKMEASAKKEHKKFKDVKINEEGLRAWFGKSKSKEGKPGWVNVVTGGTCASDEPGEGTPKCVSSAKRASMTKAERLSAARRKKAADPGQQEKSGAAKPTYVTTDPKKKMKEELDLQEVTDKPGKGSGKKDACYHKVKSRYDVWPSAYASGALVKCRKVGAANWGTKSEAMEMVRYCPKCQKDETRNECKYGVKYWDMFSRPSALTTNQLKYNIATVHPGNFPESYDHEYSMARSELSTIIAAAKRLRKKMKGEGNIEAWVQSKITKAADYIDAAADYIDSGEMSEQVANTDTMSDKKPFDIAVKKIMDRKGKLTPSQRIIALKQAGKLQGVDESAAALLRAGLAAGTALAGMSVVKQAKEVGKKIEARNQQTQKAIDSLRNSYDLEGEVIDEKCWDGYKKKGMKTMFGKRYPNCVKAEGFSNWREEMGLSEDWQSVNRKDKTDGLSQKAVNAYRRENPGSKLQTAVTEKKPTGKRAKRRASFCRRSAGQRDMHNIDCSKTPDKPICKARKRWNC</sequence>
<protein>
    <recommendedName>
        <fullName evidence="2">DUF6321 domain-containing protein</fullName>
    </recommendedName>
</protein>
<feature type="domain" description="DUF6321" evidence="2">
    <location>
        <begin position="534"/>
        <end position="607"/>
    </location>
</feature>
<dbReference type="InterPro" id="IPR046284">
    <property type="entry name" value="DUF6321"/>
</dbReference>
<dbReference type="RefSeq" id="YP_010670181.1">
    <property type="nucleotide sequence ID" value="NC_070963.1"/>
</dbReference>
<proteinExistence type="predicted"/>
<feature type="compositionally biased region" description="Basic residues" evidence="1">
    <location>
        <begin position="567"/>
        <end position="577"/>
    </location>
</feature>
<evidence type="ECO:0000313" key="3">
    <source>
        <dbReference type="EMBL" id="QPX48171.1"/>
    </source>
</evidence>
<dbReference type="KEGG" id="vg:77946376"/>
<dbReference type="Pfam" id="PF18905">
    <property type="entry name" value="DUF5661"/>
    <property type="match status" value="1"/>
</dbReference>
<feature type="region of interest" description="Disordered" evidence="1">
    <location>
        <begin position="554"/>
        <end position="582"/>
    </location>
</feature>
<evidence type="ECO:0000313" key="4">
    <source>
        <dbReference type="Proteomes" id="UP000664915"/>
    </source>
</evidence>
<dbReference type="Pfam" id="PF19846">
    <property type="entry name" value="DUF6321"/>
    <property type="match status" value="1"/>
</dbReference>
<reference evidence="3" key="1">
    <citation type="submission" date="2020-09" db="EMBL/GenBank/DDBJ databases">
        <authorList>
            <person name="Zhang D."/>
            <person name="Hatherill J.R."/>
            <person name="Ramirez J.F."/>
            <person name="Edinger B."/>
            <person name="Balarin R."/>
            <person name="Sullivan A."/>
            <person name="Humpal K.M."/>
            <person name="Guseva A."/>
            <person name="Butela K.A."/>
            <person name="Garlena R.A."/>
            <person name="Russell D.A."/>
            <person name="Pope W.H."/>
            <person name="Jacobs-Sera D."/>
            <person name="Hatfull G.F."/>
        </authorList>
    </citation>
    <scope>NUCLEOTIDE SEQUENCE</scope>
</reference>
<evidence type="ECO:0000256" key="1">
    <source>
        <dbReference type="SAM" id="MobiDB-lite"/>
    </source>
</evidence>
<feature type="region of interest" description="Disordered" evidence="1">
    <location>
        <begin position="143"/>
        <end position="204"/>
    </location>
</feature>
<keyword evidence="4" id="KW-1185">Reference proteome</keyword>
<accession>A0A879R2F4</accession>
<organism evidence="3 4">
    <name type="scientific">Synechococcus phage S-SRM01</name>
    <dbReference type="NCBI Taxonomy" id="2781608"/>
    <lineage>
        <taxon>Viruses</taxon>
        <taxon>Duplodnaviria</taxon>
        <taxon>Heunggongvirae</taxon>
        <taxon>Uroviricota</taxon>
        <taxon>Caudoviricetes</taxon>
        <taxon>Pantevenvirales</taxon>
        <taxon>Kyanoviridae</taxon>
        <taxon>Serangoonvirus</taxon>
        <taxon>Serangoonvirus essarone</taxon>
    </lineage>
</organism>
<dbReference type="GeneID" id="77946376"/>
<evidence type="ECO:0000259" key="2">
    <source>
        <dbReference type="Pfam" id="PF19846"/>
    </source>
</evidence>